<dbReference type="RefSeq" id="WP_193339778.1">
    <property type="nucleotide sequence ID" value="NZ_CP123764.1"/>
</dbReference>
<dbReference type="Proteomes" id="UP001169760">
    <property type="component" value="Unassembled WGS sequence"/>
</dbReference>
<accession>A0AAW7X6J5</accession>
<organism evidence="1 2">
    <name type="scientific">Saccharophagus degradans</name>
    <dbReference type="NCBI Taxonomy" id="86304"/>
    <lineage>
        <taxon>Bacteria</taxon>
        <taxon>Pseudomonadati</taxon>
        <taxon>Pseudomonadota</taxon>
        <taxon>Gammaproteobacteria</taxon>
        <taxon>Cellvibrionales</taxon>
        <taxon>Cellvibrionaceae</taxon>
        <taxon>Saccharophagus</taxon>
    </lineage>
</organism>
<gene>
    <name evidence="1" type="ORF">Q4521_06555</name>
</gene>
<dbReference type="EMBL" id="JAUOPB010000004">
    <property type="protein sequence ID" value="MDO6422127.1"/>
    <property type="molecule type" value="Genomic_DNA"/>
</dbReference>
<evidence type="ECO:0000313" key="2">
    <source>
        <dbReference type="Proteomes" id="UP001169760"/>
    </source>
</evidence>
<evidence type="ECO:0000313" key="1">
    <source>
        <dbReference type="EMBL" id="MDO6422127.1"/>
    </source>
</evidence>
<reference evidence="1" key="1">
    <citation type="submission" date="2023-07" db="EMBL/GenBank/DDBJ databases">
        <title>Genome content predicts the carbon catabolic preferences of heterotrophic bacteria.</title>
        <authorList>
            <person name="Gralka M."/>
        </authorList>
    </citation>
    <scope>NUCLEOTIDE SEQUENCE</scope>
    <source>
        <strain evidence="1">I3M17_2</strain>
    </source>
</reference>
<protein>
    <submittedName>
        <fullName evidence="1">Uncharacterized protein</fullName>
    </submittedName>
</protein>
<name>A0AAW7X6J5_9GAMM</name>
<dbReference type="GeneID" id="98615814"/>
<proteinExistence type="predicted"/>
<comment type="caution">
    <text evidence="1">The sequence shown here is derived from an EMBL/GenBank/DDBJ whole genome shotgun (WGS) entry which is preliminary data.</text>
</comment>
<dbReference type="AlphaFoldDB" id="A0AAW7X6J5"/>
<sequence>MHNTKEPPLVLVKTWVSLVRSAEDEEVKSRACQMLIDAFGDMKAAADYCVRHNIQIS</sequence>